<dbReference type="AlphaFoldDB" id="A0A9N8EEY2"/>
<accession>A0A9N8EEY2</accession>
<dbReference type="Proteomes" id="UP001153069">
    <property type="component" value="Unassembled WGS sequence"/>
</dbReference>
<feature type="compositionally biased region" description="Pro residues" evidence="1">
    <location>
        <begin position="512"/>
        <end position="535"/>
    </location>
</feature>
<feature type="chain" id="PRO_5040277497" description="VWFD domain-containing protein" evidence="2">
    <location>
        <begin position="22"/>
        <end position="788"/>
    </location>
</feature>
<dbReference type="PROSITE" id="PS51233">
    <property type="entry name" value="VWFD"/>
    <property type="match status" value="1"/>
</dbReference>
<keyword evidence="5" id="KW-1185">Reference proteome</keyword>
<reference evidence="4" key="1">
    <citation type="submission" date="2020-06" db="EMBL/GenBank/DDBJ databases">
        <authorList>
            <consortium name="Plant Systems Biology data submission"/>
        </authorList>
    </citation>
    <scope>NUCLEOTIDE SEQUENCE</scope>
    <source>
        <strain evidence="4">D6</strain>
    </source>
</reference>
<comment type="caution">
    <text evidence="4">The sequence shown here is derived from an EMBL/GenBank/DDBJ whole genome shotgun (WGS) entry which is preliminary data.</text>
</comment>
<name>A0A9N8EEY2_9STRA</name>
<feature type="signal peptide" evidence="2">
    <location>
        <begin position="1"/>
        <end position="21"/>
    </location>
</feature>
<evidence type="ECO:0000256" key="1">
    <source>
        <dbReference type="SAM" id="MobiDB-lite"/>
    </source>
</evidence>
<evidence type="ECO:0000256" key="2">
    <source>
        <dbReference type="SAM" id="SignalP"/>
    </source>
</evidence>
<dbReference type="EMBL" id="CAICTM010000893">
    <property type="protein sequence ID" value="CAB9517949.1"/>
    <property type="molecule type" value="Genomic_DNA"/>
</dbReference>
<keyword evidence="2" id="KW-0732">Signal</keyword>
<evidence type="ECO:0000313" key="4">
    <source>
        <dbReference type="EMBL" id="CAB9517949.1"/>
    </source>
</evidence>
<evidence type="ECO:0000259" key="3">
    <source>
        <dbReference type="PROSITE" id="PS51233"/>
    </source>
</evidence>
<feature type="region of interest" description="Disordered" evidence="1">
    <location>
        <begin position="505"/>
        <end position="552"/>
    </location>
</feature>
<feature type="domain" description="VWFD" evidence="3">
    <location>
        <begin position="544"/>
        <end position="718"/>
    </location>
</feature>
<protein>
    <recommendedName>
        <fullName evidence="3">VWFD domain-containing protein</fullName>
    </recommendedName>
</protein>
<gene>
    <name evidence="4" type="ORF">SEMRO_895_G217141.1</name>
</gene>
<organism evidence="4 5">
    <name type="scientific">Seminavis robusta</name>
    <dbReference type="NCBI Taxonomy" id="568900"/>
    <lineage>
        <taxon>Eukaryota</taxon>
        <taxon>Sar</taxon>
        <taxon>Stramenopiles</taxon>
        <taxon>Ochrophyta</taxon>
        <taxon>Bacillariophyta</taxon>
        <taxon>Bacillariophyceae</taxon>
        <taxon>Bacillariophycidae</taxon>
        <taxon>Naviculales</taxon>
        <taxon>Naviculaceae</taxon>
        <taxon>Seminavis</taxon>
    </lineage>
</organism>
<dbReference type="InterPro" id="IPR001846">
    <property type="entry name" value="VWF_type-D"/>
</dbReference>
<proteinExistence type="predicted"/>
<feature type="region of interest" description="Disordered" evidence="1">
    <location>
        <begin position="722"/>
        <end position="745"/>
    </location>
</feature>
<sequence length="788" mass="83544">MKLFCLTSAIVLAFSVGSTSAQPDLCQHNGGVAFSCCTNPPFCDSQYCTPQCVDTTQVSTCQEVSQEFRPCDTEFIECCSSFPSCGPSAFDPIHNSCEQIEVVRDTTNPVTCAVLSATGLGNTYVPCSRNNPSTVSCCGGPNEPSGSCESCESLYTTPAGQCSDFGRVDCSAGITIKCDVNVDVNGQQPSFACIDVKVTDASITCADMGHVDCPNTTPSPYLCCPDDQWPLCDQCQTFNIPQAYIDDPNRDHPQDSAYLLTPCDHATPAQYECGASQTPCCTNPPDCTSCDSGITYNLAPGQRGNPPAQCSDLYQGTYVECDSSVTTLVSCCDGHDIYCETTSNYRVTQAGVCEDILPAPGLAPSASQTTIQCCEPTPANPFDCTTQANYKVVMGTTCSDIGKTVAAGAFDITCCDPPLSEPTRCDATLTQTVTAGTTCGDLGRYDAINLEVVSCCTMALVQHAATGQMICPGESLENCVDYTYANGVRPPTGCAVHGQPDCAVLSLTGGNPPSPGGPSPTDPAPTPVGPSPTAPAPTQGEQPSTGFTGGDPHFSTWNATDYDYHAECDLVLVQAPGFGQGGGLEAHVRTRIRYWYSYIESAAIKIGDSVLEVGSFGTYFVNGVESGELHHSMAHTVLSDHEHVFAMEVHGQHIKVRAFKDMVSVKFVNVTSEHFGSSRGLLGQFGTGLMLARDGKTVISDANLFGQEWQVLESEPHLFQTNRAPQHPGETCKLPTPPSSSLRKRRLAESVSRSEAEAACAHWGADKFMCVNDILATQDLQLAEAGGY</sequence>
<evidence type="ECO:0000313" key="5">
    <source>
        <dbReference type="Proteomes" id="UP001153069"/>
    </source>
</evidence>